<dbReference type="InterPro" id="IPR005950">
    <property type="entry name" value="ModA"/>
</dbReference>
<dbReference type="InterPro" id="IPR050682">
    <property type="entry name" value="ModA/WtpA"/>
</dbReference>
<feature type="binding site" evidence="4">
    <location>
        <position position="224"/>
    </location>
    <ligand>
        <name>molybdate</name>
        <dbReference type="ChEBI" id="CHEBI:36264"/>
    </ligand>
</feature>
<dbReference type="RefSeq" id="WP_123738655.1">
    <property type="nucleotide sequence ID" value="NZ_RKHQ01000001.1"/>
</dbReference>
<sequence>MITSTRRTGALALAAVLSVGLAACTSSPASSPSGDASSGAAADSTDDAGTASESASVDGSDQVDASLTGDLVVLAAASLTDAFGELGAQLEEENPGLTVSFSFAASSALAEQVLAGSPADVLATASAKTMEQVGDLAVDPADFATNTLVIVTPAGNPAGITGIADFAREDLRLAVCAEEVPCGALSAKVFETLGITPSVDTYAEDVRAALTLAEQGEVDATLVYRTDAIVGGDGITTIEFPEASQAVNDYPIAVLSESPNPDAAAAFVALVLSADGRAVLDAAGFSPPR</sequence>
<evidence type="ECO:0000313" key="7">
    <source>
        <dbReference type="EMBL" id="ROR96480.1"/>
    </source>
</evidence>
<evidence type="ECO:0000313" key="8">
    <source>
        <dbReference type="Proteomes" id="UP000275356"/>
    </source>
</evidence>
<dbReference type="Gene3D" id="3.40.190.10">
    <property type="entry name" value="Periplasmic binding protein-like II"/>
    <property type="match status" value="2"/>
</dbReference>
<evidence type="ECO:0000256" key="2">
    <source>
        <dbReference type="ARBA" id="ARBA00022723"/>
    </source>
</evidence>
<dbReference type="OrthoDB" id="9785015at2"/>
<evidence type="ECO:0000256" key="5">
    <source>
        <dbReference type="SAM" id="MobiDB-lite"/>
    </source>
</evidence>
<reference evidence="7 8" key="1">
    <citation type="submission" date="2018-11" db="EMBL/GenBank/DDBJ databases">
        <title>Sequencing the genomes of 1000 actinobacteria strains.</title>
        <authorList>
            <person name="Klenk H.-P."/>
        </authorList>
    </citation>
    <scope>NUCLEOTIDE SEQUENCE [LARGE SCALE GENOMIC DNA]</scope>
    <source>
        <strain evidence="7 8">DSM 13521</strain>
    </source>
</reference>
<dbReference type="AlphaFoldDB" id="A0A3N2D9L1"/>
<evidence type="ECO:0000256" key="4">
    <source>
        <dbReference type="PIRSR" id="PIRSR004846-1"/>
    </source>
</evidence>
<dbReference type="GO" id="GO:0046872">
    <property type="term" value="F:metal ion binding"/>
    <property type="evidence" value="ECO:0007669"/>
    <property type="project" value="UniProtKB-KW"/>
</dbReference>
<keyword evidence="2 4" id="KW-0479">Metal-binding</keyword>
<comment type="similarity">
    <text evidence="1">Belongs to the bacterial solute-binding protein ModA family.</text>
</comment>
<keyword evidence="4" id="KW-0500">Molybdenum</keyword>
<keyword evidence="3 6" id="KW-0732">Signal</keyword>
<dbReference type="GO" id="GO:0015689">
    <property type="term" value="P:molybdate ion transport"/>
    <property type="evidence" value="ECO:0007669"/>
    <property type="project" value="InterPro"/>
</dbReference>
<proteinExistence type="inferred from homology"/>
<comment type="caution">
    <text evidence="7">The sequence shown here is derived from an EMBL/GenBank/DDBJ whole genome shotgun (WGS) entry which is preliminary data.</text>
</comment>
<feature type="region of interest" description="Disordered" evidence="5">
    <location>
        <begin position="28"/>
        <end position="61"/>
    </location>
</feature>
<gene>
    <name evidence="7" type="ORF">EDD28_1065</name>
</gene>
<feature type="chain" id="PRO_5038406972" evidence="6">
    <location>
        <begin position="23"/>
        <end position="289"/>
    </location>
</feature>
<feature type="binding site" evidence="4">
    <location>
        <position position="206"/>
    </location>
    <ligand>
        <name>molybdate</name>
        <dbReference type="ChEBI" id="CHEBI:36264"/>
    </ligand>
</feature>
<evidence type="ECO:0000256" key="6">
    <source>
        <dbReference type="SAM" id="SignalP"/>
    </source>
</evidence>
<dbReference type="PROSITE" id="PS51257">
    <property type="entry name" value="PROKAR_LIPOPROTEIN"/>
    <property type="match status" value="1"/>
</dbReference>
<dbReference type="PIRSF" id="PIRSF004846">
    <property type="entry name" value="ModA"/>
    <property type="match status" value="1"/>
</dbReference>
<evidence type="ECO:0000256" key="1">
    <source>
        <dbReference type="ARBA" id="ARBA00009175"/>
    </source>
</evidence>
<feature type="binding site" evidence="4">
    <location>
        <position position="106"/>
    </location>
    <ligand>
        <name>molybdate</name>
        <dbReference type="ChEBI" id="CHEBI:36264"/>
    </ligand>
</feature>
<dbReference type="GO" id="GO:0030973">
    <property type="term" value="F:molybdate ion binding"/>
    <property type="evidence" value="ECO:0007669"/>
    <property type="project" value="TreeGrafter"/>
</dbReference>
<dbReference type="SUPFAM" id="SSF53850">
    <property type="entry name" value="Periplasmic binding protein-like II"/>
    <property type="match status" value="1"/>
</dbReference>
<dbReference type="EMBL" id="RKHQ01000001">
    <property type="protein sequence ID" value="ROR96480.1"/>
    <property type="molecule type" value="Genomic_DNA"/>
</dbReference>
<dbReference type="PANTHER" id="PTHR30632">
    <property type="entry name" value="MOLYBDATE-BINDING PERIPLASMIC PROTEIN"/>
    <property type="match status" value="1"/>
</dbReference>
<organism evidence="7 8">
    <name type="scientific">Salana multivorans</name>
    <dbReference type="NCBI Taxonomy" id="120377"/>
    <lineage>
        <taxon>Bacteria</taxon>
        <taxon>Bacillati</taxon>
        <taxon>Actinomycetota</taxon>
        <taxon>Actinomycetes</taxon>
        <taxon>Micrococcales</taxon>
        <taxon>Beutenbergiaceae</taxon>
        <taxon>Salana</taxon>
    </lineage>
</organism>
<feature type="binding site" evidence="4">
    <location>
        <position position="78"/>
    </location>
    <ligand>
        <name>molybdate</name>
        <dbReference type="ChEBI" id="CHEBI:36264"/>
    </ligand>
</feature>
<name>A0A3N2D9L1_9MICO</name>
<dbReference type="Proteomes" id="UP000275356">
    <property type="component" value="Unassembled WGS sequence"/>
</dbReference>
<accession>A0A3N2D9L1</accession>
<dbReference type="NCBIfam" id="TIGR01256">
    <property type="entry name" value="modA"/>
    <property type="match status" value="1"/>
</dbReference>
<protein>
    <submittedName>
        <fullName evidence="7">Molybdate transport system substrate-binding protein</fullName>
    </submittedName>
</protein>
<dbReference type="Pfam" id="PF13531">
    <property type="entry name" value="SBP_bac_11"/>
    <property type="match status" value="1"/>
</dbReference>
<feature type="signal peptide" evidence="6">
    <location>
        <begin position="1"/>
        <end position="22"/>
    </location>
</feature>
<keyword evidence="8" id="KW-1185">Reference proteome</keyword>
<dbReference type="PANTHER" id="PTHR30632:SF0">
    <property type="entry name" value="SULFATE-BINDING PROTEIN"/>
    <property type="match status" value="1"/>
</dbReference>
<evidence type="ECO:0000256" key="3">
    <source>
        <dbReference type="ARBA" id="ARBA00022729"/>
    </source>
</evidence>
<feature type="compositionally biased region" description="Low complexity" evidence="5">
    <location>
        <begin position="28"/>
        <end position="56"/>
    </location>
</feature>